<evidence type="ECO:0000313" key="4">
    <source>
        <dbReference type="Proteomes" id="UP001366166"/>
    </source>
</evidence>
<keyword evidence="1" id="KW-0732">Signal</keyword>
<dbReference type="RefSeq" id="WP_338605690.1">
    <property type="nucleotide sequence ID" value="NZ_AP028679.1"/>
</dbReference>
<dbReference type="Proteomes" id="UP001366166">
    <property type="component" value="Chromosome"/>
</dbReference>
<organism evidence="3 4">
    <name type="scientific">Desulfoferula mesophila</name>
    <dbReference type="NCBI Taxonomy" id="3058419"/>
    <lineage>
        <taxon>Bacteria</taxon>
        <taxon>Pseudomonadati</taxon>
        <taxon>Thermodesulfobacteriota</taxon>
        <taxon>Desulfarculia</taxon>
        <taxon>Desulfarculales</taxon>
        <taxon>Desulfarculaceae</taxon>
        <taxon>Desulfoferula</taxon>
    </lineage>
</organism>
<reference evidence="4" key="1">
    <citation type="journal article" date="2023" name="Arch. Microbiol.">
        <title>Desulfoferula mesophilus gen. nov. sp. nov., a mesophilic sulfate-reducing bacterium isolated from a brackish lake sediment.</title>
        <authorList>
            <person name="Watanabe T."/>
            <person name="Yabe T."/>
            <person name="Tsuji J.M."/>
            <person name="Fukui M."/>
        </authorList>
    </citation>
    <scope>NUCLEOTIDE SEQUENCE [LARGE SCALE GENOMIC DNA]</scope>
    <source>
        <strain evidence="4">12FAK</strain>
    </source>
</reference>
<dbReference type="AlphaFoldDB" id="A0AAU9EW54"/>
<dbReference type="PROSITE" id="PS51257">
    <property type="entry name" value="PROKAR_LIPOPROTEIN"/>
    <property type="match status" value="1"/>
</dbReference>
<evidence type="ECO:0000259" key="2">
    <source>
        <dbReference type="Pfam" id="PF09851"/>
    </source>
</evidence>
<dbReference type="EMBL" id="AP028679">
    <property type="protein sequence ID" value="BEQ13963.1"/>
    <property type="molecule type" value="Genomic_DNA"/>
</dbReference>
<sequence length="70" mass="7646">MKTLYTMIFVAMFGLSIALAGCGGADVQTQNTTTTVSEGQQLIDLQKAYEAGAITKEQYEQQKAKVLNRK</sequence>
<feature type="chain" id="PRO_5043750956" description="SHOCT domain-containing protein" evidence="1">
    <location>
        <begin position="21"/>
        <end position="70"/>
    </location>
</feature>
<name>A0AAU9EW54_9BACT</name>
<protein>
    <recommendedName>
        <fullName evidence="2">SHOCT domain-containing protein</fullName>
    </recommendedName>
</protein>
<feature type="signal peptide" evidence="1">
    <location>
        <begin position="1"/>
        <end position="20"/>
    </location>
</feature>
<evidence type="ECO:0000256" key="1">
    <source>
        <dbReference type="SAM" id="SignalP"/>
    </source>
</evidence>
<dbReference type="KEGG" id="dmp:FAK_10290"/>
<gene>
    <name evidence="3" type="ORF">FAK_10290</name>
</gene>
<evidence type="ECO:0000313" key="3">
    <source>
        <dbReference type="EMBL" id="BEQ13963.1"/>
    </source>
</evidence>
<keyword evidence="4" id="KW-1185">Reference proteome</keyword>
<dbReference type="InterPro" id="IPR018649">
    <property type="entry name" value="SHOCT"/>
</dbReference>
<accession>A0AAU9EW54</accession>
<feature type="domain" description="SHOCT" evidence="2">
    <location>
        <begin position="41"/>
        <end position="67"/>
    </location>
</feature>
<proteinExistence type="predicted"/>
<dbReference type="Pfam" id="PF09851">
    <property type="entry name" value="SHOCT"/>
    <property type="match status" value="1"/>
</dbReference>